<evidence type="ECO:0000313" key="2">
    <source>
        <dbReference type="Proteomes" id="UP001139887"/>
    </source>
</evidence>
<reference evidence="1" key="1">
    <citation type="submission" date="2022-07" db="EMBL/GenBank/DDBJ databases">
        <title>Phylogenomic reconstructions and comparative analyses of Kickxellomycotina fungi.</title>
        <authorList>
            <person name="Reynolds N.K."/>
            <person name="Stajich J.E."/>
            <person name="Barry K."/>
            <person name="Grigoriev I.V."/>
            <person name="Crous P."/>
            <person name="Smith M.E."/>
        </authorList>
    </citation>
    <scope>NUCLEOTIDE SEQUENCE</scope>
    <source>
        <strain evidence="1">NRRL 1566</strain>
    </source>
</reference>
<keyword evidence="2" id="KW-1185">Reference proteome</keyword>
<accession>A0A9W8II13</accession>
<name>A0A9W8II13_9FUNG</name>
<organism evidence="1 2">
    <name type="scientific">Coemansia brasiliensis</name>
    <dbReference type="NCBI Taxonomy" id="2650707"/>
    <lineage>
        <taxon>Eukaryota</taxon>
        <taxon>Fungi</taxon>
        <taxon>Fungi incertae sedis</taxon>
        <taxon>Zoopagomycota</taxon>
        <taxon>Kickxellomycotina</taxon>
        <taxon>Kickxellomycetes</taxon>
        <taxon>Kickxellales</taxon>
        <taxon>Kickxellaceae</taxon>
        <taxon>Coemansia</taxon>
    </lineage>
</organism>
<protein>
    <submittedName>
        <fullName evidence="1">Uncharacterized protein</fullName>
    </submittedName>
</protein>
<gene>
    <name evidence="1" type="ORF">IWW36_001325</name>
</gene>
<dbReference type="SUPFAM" id="SSF52833">
    <property type="entry name" value="Thioredoxin-like"/>
    <property type="match status" value="1"/>
</dbReference>
<sequence length="156" mass="18071">MALLIDSVQRMRSMTNLAKYVVVFFHDSQAIRTDDFKSSLKRLLGMRKMSHEYKYVQIDTQKVPIPRETFGFEAYSGVIFYRDGRFINYMNGFSESQFVFMLNRLPTLAEHDISRVVNHKLETRSTPATRTVTLLGNGQDICIPGADVQKVVIYYK</sequence>
<evidence type="ECO:0000313" key="1">
    <source>
        <dbReference type="EMBL" id="KAJ2851186.1"/>
    </source>
</evidence>
<dbReference type="EMBL" id="JANBUW010000016">
    <property type="protein sequence ID" value="KAJ2851186.1"/>
    <property type="molecule type" value="Genomic_DNA"/>
</dbReference>
<dbReference type="AlphaFoldDB" id="A0A9W8II13"/>
<proteinExistence type="predicted"/>
<dbReference type="Proteomes" id="UP001139887">
    <property type="component" value="Unassembled WGS sequence"/>
</dbReference>
<comment type="caution">
    <text evidence="1">The sequence shown here is derived from an EMBL/GenBank/DDBJ whole genome shotgun (WGS) entry which is preliminary data.</text>
</comment>
<dbReference type="OrthoDB" id="5551677at2759"/>
<dbReference type="InterPro" id="IPR036249">
    <property type="entry name" value="Thioredoxin-like_sf"/>
</dbReference>